<dbReference type="Gene3D" id="3.30.200.20">
    <property type="entry name" value="Phosphorylase Kinase, domain 1"/>
    <property type="match status" value="1"/>
</dbReference>
<dbReference type="InterPro" id="IPR011009">
    <property type="entry name" value="Kinase-like_dom_sf"/>
</dbReference>
<dbReference type="InterPro" id="IPR051678">
    <property type="entry name" value="AGP_Transferase"/>
</dbReference>
<dbReference type="AlphaFoldDB" id="A0A495JDZ3"/>
<keyword evidence="3" id="KW-1185">Reference proteome</keyword>
<evidence type="ECO:0000313" key="2">
    <source>
        <dbReference type="EMBL" id="RKR86748.1"/>
    </source>
</evidence>
<evidence type="ECO:0000313" key="3">
    <source>
        <dbReference type="Proteomes" id="UP000277671"/>
    </source>
</evidence>
<dbReference type="PANTHER" id="PTHR21310:SF15">
    <property type="entry name" value="AMINOGLYCOSIDE PHOSPHOTRANSFERASE DOMAIN-CONTAINING PROTEIN"/>
    <property type="match status" value="1"/>
</dbReference>
<evidence type="ECO:0000259" key="1">
    <source>
        <dbReference type="Pfam" id="PF01636"/>
    </source>
</evidence>
<organism evidence="2 3">
    <name type="scientific">Micromonospora pisi</name>
    <dbReference type="NCBI Taxonomy" id="589240"/>
    <lineage>
        <taxon>Bacteria</taxon>
        <taxon>Bacillati</taxon>
        <taxon>Actinomycetota</taxon>
        <taxon>Actinomycetes</taxon>
        <taxon>Micromonosporales</taxon>
        <taxon>Micromonosporaceae</taxon>
        <taxon>Micromonospora</taxon>
    </lineage>
</organism>
<protein>
    <submittedName>
        <fullName evidence="2">Fructosamine-3-kinase</fullName>
    </submittedName>
</protein>
<keyword evidence="2" id="KW-0808">Transferase</keyword>
<dbReference type="Gene3D" id="3.90.1200.10">
    <property type="match status" value="1"/>
</dbReference>
<keyword evidence="2" id="KW-0418">Kinase</keyword>
<comment type="caution">
    <text evidence="2">The sequence shown here is derived from an EMBL/GenBank/DDBJ whole genome shotgun (WGS) entry which is preliminary data.</text>
</comment>
<dbReference type="Proteomes" id="UP000277671">
    <property type="component" value="Unassembled WGS sequence"/>
</dbReference>
<accession>A0A495JDZ3</accession>
<dbReference type="EMBL" id="RBKT01000001">
    <property type="protein sequence ID" value="RKR86748.1"/>
    <property type="molecule type" value="Genomic_DNA"/>
</dbReference>
<dbReference type="GO" id="GO:0016301">
    <property type="term" value="F:kinase activity"/>
    <property type="evidence" value="ECO:0007669"/>
    <property type="project" value="UniProtKB-KW"/>
</dbReference>
<gene>
    <name evidence="2" type="ORF">BDK92_1013</name>
</gene>
<name>A0A495JDZ3_9ACTN</name>
<sequence length="335" mass="36975">MESLTKLRVSETELDTLVRRGFGPDAQITQWRELTEGHYNVAYAVRLADGADLVLKIAPPPGLKLLSHEVDLMRTEIDFFRRARAGGVAVPEVVFADTERDLVGSDFVFLSRIDGVTLNTVRDTLSPGGLAAVRAQVAAETARLHTISGPAYGYPLRDSRSWQPTWRAAFEAMVRDILDDALRLGTRLPVGVDEIAARLHRRADLLDQVDRPALIHFDLWDGNVFVLPDGTGGATLTGLIDGERALYGDPVAEFVSMTLFRDPAELPGLLAAYRGAGHTSIQLTPDVRHRLALYTCYLYLIMLVEGGTRGWQGPERESFEDRLAGLLVDQLDQID</sequence>
<dbReference type="Pfam" id="PF01636">
    <property type="entry name" value="APH"/>
    <property type="match status" value="1"/>
</dbReference>
<reference evidence="2 3" key="1">
    <citation type="submission" date="2018-10" db="EMBL/GenBank/DDBJ databases">
        <title>Sequencing the genomes of 1000 actinobacteria strains.</title>
        <authorList>
            <person name="Klenk H.-P."/>
        </authorList>
    </citation>
    <scope>NUCLEOTIDE SEQUENCE [LARGE SCALE GENOMIC DNA]</scope>
    <source>
        <strain evidence="2 3">DSM 45175</strain>
    </source>
</reference>
<dbReference type="RefSeq" id="WP_170208502.1">
    <property type="nucleotide sequence ID" value="NZ_RBKT01000001.1"/>
</dbReference>
<feature type="domain" description="Aminoglycoside phosphotransferase" evidence="1">
    <location>
        <begin position="31"/>
        <end position="278"/>
    </location>
</feature>
<proteinExistence type="predicted"/>
<dbReference type="InterPro" id="IPR002575">
    <property type="entry name" value="Aminoglycoside_PTrfase"/>
</dbReference>
<dbReference type="SUPFAM" id="SSF56112">
    <property type="entry name" value="Protein kinase-like (PK-like)"/>
    <property type="match status" value="1"/>
</dbReference>
<dbReference type="PANTHER" id="PTHR21310">
    <property type="entry name" value="AMINOGLYCOSIDE PHOSPHOTRANSFERASE-RELATED-RELATED"/>
    <property type="match status" value="1"/>
</dbReference>